<evidence type="ECO:0000313" key="1">
    <source>
        <dbReference type="EMBL" id="PRQ09947.1"/>
    </source>
</evidence>
<dbReference type="OrthoDB" id="9780579at2"/>
<dbReference type="Proteomes" id="UP000238823">
    <property type="component" value="Unassembled WGS sequence"/>
</dbReference>
<dbReference type="AlphaFoldDB" id="A0A2S9YXZ1"/>
<evidence type="ECO:0000313" key="2">
    <source>
        <dbReference type="Proteomes" id="UP000238823"/>
    </source>
</evidence>
<evidence type="ECO:0008006" key="3">
    <source>
        <dbReference type="Google" id="ProtNLM"/>
    </source>
</evidence>
<reference evidence="1 2" key="1">
    <citation type="submission" date="2018-03" db="EMBL/GenBank/DDBJ databases">
        <title>Draft Genome Sequences of the Obligatory Marine Myxobacteria Enhygromyxa salina SWB007.</title>
        <authorList>
            <person name="Poehlein A."/>
            <person name="Moghaddam J.A."/>
            <person name="Harms H."/>
            <person name="Alanjari M."/>
            <person name="Koenig G.M."/>
            <person name="Daniel R."/>
            <person name="Schaeberle T.F."/>
        </authorList>
    </citation>
    <scope>NUCLEOTIDE SEQUENCE [LARGE SCALE GENOMIC DNA]</scope>
    <source>
        <strain evidence="1 2">SWB007</strain>
    </source>
</reference>
<protein>
    <recommendedName>
        <fullName evidence="3">DUF3501 domain-containing protein</fullName>
    </recommendedName>
</protein>
<dbReference type="EMBL" id="PVNL01000005">
    <property type="protein sequence ID" value="PRQ09947.1"/>
    <property type="molecule type" value="Genomic_DNA"/>
</dbReference>
<dbReference type="RefSeq" id="WP_106087408.1">
    <property type="nucleotide sequence ID" value="NZ_PVNL01000005.1"/>
</dbReference>
<name>A0A2S9YXZ1_9BACT</name>
<sequence>MKPVSRDEILDFVTYTERRDEIRDAALGAKRARRIHVGDEFTLLFENHETVRYQIQEMVRVEQIVKEADIQHEIDTYNELLGRGGRLCATLLIGIADEAERAIKLRAWIGLLDHLYAKTAEGGRITPTWDPRQVGEDRLSSVQYLTFEFEGRAPVALGIDWPDRKLVVETTLAAQQVAALQADLDQADA</sequence>
<accession>A0A2S9YXZ1</accession>
<proteinExistence type="predicted"/>
<comment type="caution">
    <text evidence="1">The sequence shown here is derived from an EMBL/GenBank/DDBJ whole genome shotgun (WGS) entry which is preliminary data.</text>
</comment>
<dbReference type="InterPro" id="IPR021890">
    <property type="entry name" value="DUF3501"/>
</dbReference>
<dbReference type="Pfam" id="PF12007">
    <property type="entry name" value="DUF3501"/>
    <property type="match status" value="1"/>
</dbReference>
<gene>
    <name evidence="1" type="ORF">ENSA7_03040</name>
</gene>
<organism evidence="1 2">
    <name type="scientific">Enhygromyxa salina</name>
    <dbReference type="NCBI Taxonomy" id="215803"/>
    <lineage>
        <taxon>Bacteria</taxon>
        <taxon>Pseudomonadati</taxon>
        <taxon>Myxococcota</taxon>
        <taxon>Polyangia</taxon>
        <taxon>Nannocystales</taxon>
        <taxon>Nannocystaceae</taxon>
        <taxon>Enhygromyxa</taxon>
    </lineage>
</organism>